<proteinExistence type="predicted"/>
<feature type="compositionally biased region" description="Polar residues" evidence="1">
    <location>
        <begin position="154"/>
        <end position="164"/>
    </location>
</feature>
<dbReference type="InterPro" id="IPR031466">
    <property type="entry name" value="MIIP"/>
</dbReference>
<organism evidence="2 3">
    <name type="scientific">Pantherophis guttatus</name>
    <name type="common">Corn snake</name>
    <name type="synonym">Elaphe guttata</name>
    <dbReference type="NCBI Taxonomy" id="94885"/>
    <lineage>
        <taxon>Eukaryota</taxon>
        <taxon>Metazoa</taxon>
        <taxon>Chordata</taxon>
        <taxon>Craniata</taxon>
        <taxon>Vertebrata</taxon>
        <taxon>Euteleostomi</taxon>
        <taxon>Lepidosauria</taxon>
        <taxon>Squamata</taxon>
        <taxon>Bifurcata</taxon>
        <taxon>Unidentata</taxon>
        <taxon>Episquamata</taxon>
        <taxon>Toxicofera</taxon>
        <taxon>Serpentes</taxon>
        <taxon>Colubroidea</taxon>
        <taxon>Colubridae</taxon>
        <taxon>Colubrinae</taxon>
        <taxon>Pantherophis</taxon>
    </lineage>
</organism>
<dbReference type="PANTHER" id="PTHR34831:SF1">
    <property type="entry name" value="MIGRATION AND INVASION-INHIBITORY PROTEIN"/>
    <property type="match status" value="1"/>
</dbReference>
<reference evidence="3" key="1">
    <citation type="submission" date="2025-08" db="UniProtKB">
        <authorList>
            <consortium name="RefSeq"/>
        </authorList>
    </citation>
    <scope>IDENTIFICATION</scope>
    <source>
        <tissue evidence="3">Blood</tissue>
    </source>
</reference>
<evidence type="ECO:0000313" key="3">
    <source>
        <dbReference type="RefSeq" id="XP_060541257.1"/>
    </source>
</evidence>
<dbReference type="GeneID" id="117666890"/>
<name>A0ABM3YYU7_PANGU</name>
<dbReference type="PANTHER" id="PTHR34831">
    <property type="entry name" value="MIGRATION AND INVASION-INHIBITORY PROTEIN"/>
    <property type="match status" value="1"/>
</dbReference>
<dbReference type="RefSeq" id="XP_060541257.1">
    <property type="nucleotide sequence ID" value="XM_060685274.1"/>
</dbReference>
<feature type="compositionally biased region" description="Basic and acidic residues" evidence="1">
    <location>
        <begin position="131"/>
        <end position="153"/>
    </location>
</feature>
<dbReference type="Proteomes" id="UP001652622">
    <property type="component" value="Unplaced"/>
</dbReference>
<feature type="compositionally biased region" description="Basic residues" evidence="1">
    <location>
        <begin position="173"/>
        <end position="183"/>
    </location>
</feature>
<accession>A0ABM3YYU7</accession>
<evidence type="ECO:0000256" key="1">
    <source>
        <dbReference type="SAM" id="MobiDB-lite"/>
    </source>
</evidence>
<feature type="region of interest" description="Disordered" evidence="1">
    <location>
        <begin position="109"/>
        <end position="184"/>
    </location>
</feature>
<keyword evidence="2" id="KW-1185">Reference proteome</keyword>
<protein>
    <submittedName>
        <fullName evidence="3">Migration and invasion-inhibitory protein</fullName>
    </submittedName>
</protein>
<sequence length="429" mass="48352">MDLQQLRHLNQDLLQKLKANQEEFRKRLPFVLASSSGNPERKRMLSSRIQSPPFHPDVEEAILNVSETRNSQLSLDSLPSERWKGGCSPNWGPPRSPCMIIVPLGEAGNGNLETAKEDAPQKPPPAPSFPEAKERTGGREELTQSPAEEERRQGTSAQMPQTPKSILLTPGGKHGRTRKKKKEAGHVTFVSDTEEHLIQADSMSAQPFLGYDWIAGLLETDTSLSEKPEEYFAELQKFRQVNKEACIRDHGFELEDVNSSALDQEMETEADSHQCVFCYRLNKRLFTVPTDPESACPVCKTPRAEKPPETLVEPAFVRVSFPRSTFLPTYKHKIHRRKSYEMEDNLALPSHCLAGWENPVRVSTPVVSSLDLHSSLDSRYPRQNAGSRVAGGTRTDQLLDRSRVVEFELGSAPWKQMHRKPPRHKAISH</sequence>
<evidence type="ECO:0000313" key="2">
    <source>
        <dbReference type="Proteomes" id="UP001652622"/>
    </source>
</evidence>
<gene>
    <name evidence="3" type="primary">MIIP</name>
</gene>
<dbReference type="Pfam" id="PF15734">
    <property type="entry name" value="MIIP"/>
    <property type="match status" value="1"/>
</dbReference>